<dbReference type="AlphaFoldDB" id="H1KI19"/>
<accession>H1KI19</accession>
<reference evidence="1 2" key="1">
    <citation type="submission" date="2011-09" db="EMBL/GenBank/DDBJ databases">
        <title>The draft genome of Methylobacterium extorquens DSM 13060.</title>
        <authorList>
            <consortium name="US DOE Joint Genome Institute (JGI-PGF)"/>
            <person name="Lucas S."/>
            <person name="Han J."/>
            <person name="Lapidus A."/>
            <person name="Cheng J.-F."/>
            <person name="Goodwin L."/>
            <person name="Pitluck S."/>
            <person name="Peters L."/>
            <person name="Land M.L."/>
            <person name="Hauser L."/>
            <person name="Koskimaki J."/>
            <person name="Halonen O."/>
            <person name="Pirttila A."/>
            <person name="Frank C."/>
            <person name="Woyke T.J."/>
        </authorList>
    </citation>
    <scope>NUCLEOTIDE SEQUENCE [LARGE SCALE GENOMIC DNA]</scope>
    <source>
        <strain evidence="1 2">DSM 13060</strain>
    </source>
</reference>
<dbReference type="EMBL" id="AGJK01000048">
    <property type="protein sequence ID" value="EHP92851.1"/>
    <property type="molecule type" value="Genomic_DNA"/>
</dbReference>
<dbReference type="Proteomes" id="UP000004382">
    <property type="component" value="Unassembled WGS sequence"/>
</dbReference>
<protein>
    <recommendedName>
        <fullName evidence="3">Ribbon-helix-helix protein CopG domain-containing protein</fullName>
    </recommendedName>
</protein>
<organism evidence="1 2">
    <name type="scientific">Methylorubrum extorquens DSM 13060</name>
    <dbReference type="NCBI Taxonomy" id="882800"/>
    <lineage>
        <taxon>Bacteria</taxon>
        <taxon>Pseudomonadati</taxon>
        <taxon>Pseudomonadota</taxon>
        <taxon>Alphaproteobacteria</taxon>
        <taxon>Hyphomicrobiales</taxon>
        <taxon>Methylobacteriaceae</taxon>
        <taxon>Methylorubrum</taxon>
    </lineage>
</organism>
<proteinExistence type="predicted"/>
<sequence length="55" mass="6603">MQEKRKQINFRLSRVEMEYLNDAADHLGLSKTAAIRVLLREFNRRIAAMNHARYR</sequence>
<evidence type="ECO:0000313" key="1">
    <source>
        <dbReference type="EMBL" id="EHP92851.1"/>
    </source>
</evidence>
<comment type="caution">
    <text evidence="1">The sequence shown here is derived from an EMBL/GenBank/DDBJ whole genome shotgun (WGS) entry which is preliminary data.</text>
</comment>
<evidence type="ECO:0000313" key="2">
    <source>
        <dbReference type="Proteomes" id="UP000004382"/>
    </source>
</evidence>
<name>H1KI19_METEX</name>
<gene>
    <name evidence="1" type="ORF">MetexDRAFT_2281</name>
</gene>
<evidence type="ECO:0008006" key="3">
    <source>
        <dbReference type="Google" id="ProtNLM"/>
    </source>
</evidence>